<evidence type="ECO:0000256" key="2">
    <source>
        <dbReference type="ARBA" id="ARBA00012286"/>
    </source>
</evidence>
<dbReference type="InterPro" id="IPR001518">
    <property type="entry name" value="Arginosuc_synth"/>
</dbReference>
<evidence type="ECO:0000256" key="1">
    <source>
        <dbReference type="ARBA" id="ARBA00004967"/>
    </source>
</evidence>
<name>A0A097CSS4_9ACTN</name>
<dbReference type="PANTHER" id="PTHR11587:SF2">
    <property type="entry name" value="ARGININOSUCCINATE SYNTHASE"/>
    <property type="match status" value="1"/>
</dbReference>
<organism evidence="10">
    <name type="scientific">Verrucosispora sp. MS100047</name>
    <dbReference type="NCBI Taxonomy" id="1410949"/>
    <lineage>
        <taxon>Bacteria</taxon>
        <taxon>Bacillati</taxon>
        <taxon>Actinomycetota</taxon>
        <taxon>Actinomycetes</taxon>
        <taxon>Micromonosporales</taxon>
        <taxon>Micromonosporaceae</taxon>
        <taxon>Micromonospora</taxon>
    </lineage>
</organism>
<feature type="domain" description="Arginosuccinate synthase-like N-terminal" evidence="8">
    <location>
        <begin position="16"/>
        <end position="151"/>
    </location>
</feature>
<comment type="pathway">
    <text evidence="1">Amino-acid biosynthesis; L-arginine biosynthesis; L-arginine from L-ornithine and carbamoyl phosphate: step 2/3.</text>
</comment>
<evidence type="ECO:0000256" key="7">
    <source>
        <dbReference type="ARBA" id="ARBA00022840"/>
    </source>
</evidence>
<evidence type="ECO:0000256" key="5">
    <source>
        <dbReference type="ARBA" id="ARBA00022605"/>
    </source>
</evidence>
<dbReference type="InterPro" id="IPR048268">
    <property type="entry name" value="Arginosuc_syn_C"/>
</dbReference>
<feature type="domain" description="Arginosuccinate synthase C-terminal" evidence="9">
    <location>
        <begin position="185"/>
        <end position="367"/>
    </location>
</feature>
<dbReference type="EMBL" id="KF826675">
    <property type="protein sequence ID" value="AIS85696.1"/>
    <property type="molecule type" value="Genomic_DNA"/>
</dbReference>
<evidence type="ECO:0000256" key="3">
    <source>
        <dbReference type="ARBA" id="ARBA00022571"/>
    </source>
</evidence>
<dbReference type="UniPathway" id="UPA00068">
    <property type="reaction ID" value="UER00113"/>
</dbReference>
<keyword evidence="7" id="KW-0067">ATP-binding</keyword>
<keyword evidence="4" id="KW-0436">Ligase</keyword>
<dbReference type="Gene3D" id="3.90.1260.10">
    <property type="entry name" value="Argininosuccinate synthetase, chain A, domain 2"/>
    <property type="match status" value="1"/>
</dbReference>
<sequence length="393" mass="41936">MRHGDLADQRVGVFQAGGLSSLALGVWLREQGVASHHYVADLGQSDPDEIADLVASLRDAGLPASVVDLRPRMAEIGLDLLRYQARHDGGYWNTTGAARLVLVEQLTPVLRADGCTVLAHGCVGGGNDQRRFAAYAREFAPDLRVYAPWTDPDALERFAAGRGAMLNAVKDAGFFLDRGSDADRSTDACLAGASHESSALEDLATPVDAGSLTPRWSVYPSEAPAQAETVAVSFDAGRVTDVDGSGPDPVDVLRTARDLGARHGVWLRDVVERRIIGTRCRGVYEAPGLEILDTAWQRVLEVCLDPHARGLYQSLGPVLGAAVYEARYASPVAAAARAAIDELVRPATATVRLVLHRGTARVAGIDAPGVGHDQQTRFGTGGNRWREPIVGLR</sequence>
<dbReference type="AlphaFoldDB" id="A0A097CSS4"/>
<evidence type="ECO:0000259" key="8">
    <source>
        <dbReference type="Pfam" id="PF00764"/>
    </source>
</evidence>
<dbReference type="GO" id="GO:0000050">
    <property type="term" value="P:urea cycle"/>
    <property type="evidence" value="ECO:0007669"/>
    <property type="project" value="TreeGrafter"/>
</dbReference>
<reference evidence="10" key="1">
    <citation type="submission" date="2013-11" db="EMBL/GenBank/DDBJ databases">
        <title>New antitubercular compounds from marine-derived Verrucosispora sp. MS100047.</title>
        <authorList>
            <person name="Huang P."/>
            <person name="Xie F."/>
            <person name="Wang Q."/>
            <person name="Wang J."/>
            <person name="Wang Q."/>
            <person name="Abdel-Mageed W.M."/>
            <person name="Liu M."/>
            <person name="Han J."/>
            <person name="Song F."/>
            <person name="Dai H."/>
            <person name="Liu X."/>
            <person name="Zhang L."/>
        </authorList>
    </citation>
    <scope>NUCLEOTIDE SEQUENCE</scope>
    <source>
        <strain evidence="10">MS100047</strain>
    </source>
</reference>
<gene>
    <name evidence="10" type="ORF">VASRM7_456</name>
</gene>
<keyword evidence="3" id="KW-0055">Arginine biosynthesis</keyword>
<dbReference type="PANTHER" id="PTHR11587">
    <property type="entry name" value="ARGININOSUCCINATE SYNTHASE"/>
    <property type="match status" value="1"/>
</dbReference>
<dbReference type="InterPro" id="IPR024074">
    <property type="entry name" value="AS_cat/multimer_dom_body"/>
</dbReference>
<evidence type="ECO:0000259" key="9">
    <source>
        <dbReference type="Pfam" id="PF20979"/>
    </source>
</evidence>
<accession>A0A097CSS4</accession>
<dbReference type="GO" id="GO:0006526">
    <property type="term" value="P:L-arginine biosynthetic process"/>
    <property type="evidence" value="ECO:0007669"/>
    <property type="project" value="UniProtKB-UniPathway"/>
</dbReference>
<dbReference type="InterPro" id="IPR048267">
    <property type="entry name" value="Arginosuc_syn_N"/>
</dbReference>
<dbReference type="Gene3D" id="3.40.50.620">
    <property type="entry name" value="HUPs"/>
    <property type="match status" value="1"/>
</dbReference>
<dbReference type="GO" id="GO:0005524">
    <property type="term" value="F:ATP binding"/>
    <property type="evidence" value="ECO:0007669"/>
    <property type="project" value="UniProtKB-KW"/>
</dbReference>
<dbReference type="Pfam" id="PF20979">
    <property type="entry name" value="Arginosuc_syn_C"/>
    <property type="match status" value="1"/>
</dbReference>
<evidence type="ECO:0000256" key="4">
    <source>
        <dbReference type="ARBA" id="ARBA00022598"/>
    </source>
</evidence>
<dbReference type="InterPro" id="IPR014729">
    <property type="entry name" value="Rossmann-like_a/b/a_fold"/>
</dbReference>
<proteinExistence type="predicted"/>
<dbReference type="SUPFAM" id="SSF69864">
    <property type="entry name" value="Argininosuccinate synthetase, C-terminal domain"/>
    <property type="match status" value="1"/>
</dbReference>
<dbReference type="GO" id="GO:0005737">
    <property type="term" value="C:cytoplasm"/>
    <property type="evidence" value="ECO:0007669"/>
    <property type="project" value="TreeGrafter"/>
</dbReference>
<dbReference type="Pfam" id="PF00764">
    <property type="entry name" value="Arginosuc_synth"/>
    <property type="match status" value="1"/>
</dbReference>
<keyword evidence="5" id="KW-0028">Amino-acid biosynthesis</keyword>
<dbReference type="EC" id="6.3.4.5" evidence="2"/>
<dbReference type="GO" id="GO:0000053">
    <property type="term" value="P:argininosuccinate metabolic process"/>
    <property type="evidence" value="ECO:0007669"/>
    <property type="project" value="TreeGrafter"/>
</dbReference>
<dbReference type="GO" id="GO:0004055">
    <property type="term" value="F:argininosuccinate synthase activity"/>
    <property type="evidence" value="ECO:0007669"/>
    <property type="project" value="UniProtKB-EC"/>
</dbReference>
<dbReference type="SUPFAM" id="SSF52402">
    <property type="entry name" value="Adenine nucleotide alpha hydrolases-like"/>
    <property type="match status" value="1"/>
</dbReference>
<evidence type="ECO:0000313" key="10">
    <source>
        <dbReference type="EMBL" id="AIS85696.1"/>
    </source>
</evidence>
<protein>
    <recommendedName>
        <fullName evidence="2">argininosuccinate synthase</fullName>
        <ecNumber evidence="2">6.3.4.5</ecNumber>
    </recommendedName>
</protein>
<evidence type="ECO:0000256" key="6">
    <source>
        <dbReference type="ARBA" id="ARBA00022741"/>
    </source>
</evidence>
<keyword evidence="6" id="KW-0547">Nucleotide-binding</keyword>